<dbReference type="PROSITE" id="PS01075">
    <property type="entry name" value="ACETATE_KINASE_1"/>
    <property type="match status" value="1"/>
</dbReference>
<feature type="binding site" evidence="6">
    <location>
        <begin position="173"/>
        <end position="177"/>
    </location>
    <ligand>
        <name>ATP</name>
        <dbReference type="ChEBI" id="CHEBI:30616"/>
    </ligand>
</feature>
<dbReference type="Gene3D" id="3.30.420.40">
    <property type="match status" value="2"/>
</dbReference>
<dbReference type="RefSeq" id="WP_344966385.1">
    <property type="nucleotide sequence ID" value="NZ_BAABDD010000001.1"/>
</dbReference>
<evidence type="ECO:0000256" key="5">
    <source>
        <dbReference type="ARBA" id="ARBA00022840"/>
    </source>
</evidence>
<dbReference type="GO" id="GO:0016301">
    <property type="term" value="F:kinase activity"/>
    <property type="evidence" value="ECO:0007669"/>
    <property type="project" value="UniProtKB-KW"/>
</dbReference>
<comment type="function">
    <text evidence="6">Catalyzes the formation of acetyl phosphate from acetate and ATP. Can also catalyze the reverse reaction.</text>
</comment>
<evidence type="ECO:0000256" key="1">
    <source>
        <dbReference type="ARBA" id="ARBA00008748"/>
    </source>
</evidence>
<proteinExistence type="inferred from homology"/>
<dbReference type="InterPro" id="IPR004372">
    <property type="entry name" value="Ac/propionate_kinase"/>
</dbReference>
<evidence type="ECO:0000256" key="4">
    <source>
        <dbReference type="ARBA" id="ARBA00022777"/>
    </source>
</evidence>
<accession>A0ABP7EWU8</accession>
<feature type="binding site" evidence="6">
    <location>
        <begin position="247"/>
        <end position="249"/>
    </location>
    <ligand>
        <name>ATP</name>
        <dbReference type="ChEBI" id="CHEBI:30616"/>
    </ligand>
</feature>
<keyword evidence="3 6" id="KW-0547">Nucleotide-binding</keyword>
<feature type="site" description="Transition state stabilizer" evidence="6">
    <location>
        <position position="147"/>
    </location>
</feature>
<dbReference type="SUPFAM" id="SSF53067">
    <property type="entry name" value="Actin-like ATPase domain"/>
    <property type="match status" value="2"/>
</dbReference>
<dbReference type="PIRSF" id="PIRSF000722">
    <property type="entry name" value="Acetate_prop_kin"/>
    <property type="match status" value="1"/>
</dbReference>
<dbReference type="Proteomes" id="UP001500908">
    <property type="component" value="Unassembled WGS sequence"/>
</dbReference>
<keyword evidence="9" id="KW-1185">Reference proteome</keyword>
<dbReference type="Pfam" id="PF00871">
    <property type="entry name" value="Acetate_kinase"/>
    <property type="match status" value="1"/>
</dbReference>
<keyword evidence="2 6" id="KW-0808">Transferase</keyword>
<comment type="similarity">
    <text evidence="1 6 7">Belongs to the acetokinase family.</text>
</comment>
<keyword evidence="4 6" id="KW-0418">Kinase</keyword>
<dbReference type="PROSITE" id="PS01076">
    <property type="entry name" value="ACETATE_KINASE_2"/>
    <property type="match status" value="1"/>
</dbReference>
<dbReference type="EC" id="2.7.2.1" evidence="6"/>
<dbReference type="EMBL" id="BAABDD010000001">
    <property type="protein sequence ID" value="GAA3725443.1"/>
    <property type="molecule type" value="Genomic_DNA"/>
</dbReference>
<keyword evidence="6" id="KW-0479">Metal-binding</keyword>
<evidence type="ECO:0000256" key="2">
    <source>
        <dbReference type="ARBA" id="ARBA00022679"/>
    </source>
</evidence>
<gene>
    <name evidence="6" type="primary">ackA</name>
    <name evidence="8" type="ORF">GCM10022402_02640</name>
</gene>
<keyword evidence="5 6" id="KW-0067">ATP-binding</keyword>
<feature type="site" description="Transition state stabilizer" evidence="6">
    <location>
        <position position="206"/>
    </location>
</feature>
<reference evidence="9" key="1">
    <citation type="journal article" date="2019" name="Int. J. Syst. Evol. Microbiol.">
        <title>The Global Catalogue of Microorganisms (GCM) 10K type strain sequencing project: providing services to taxonomists for standard genome sequencing and annotation.</title>
        <authorList>
            <consortium name="The Broad Institute Genomics Platform"/>
            <consortium name="The Broad Institute Genome Sequencing Center for Infectious Disease"/>
            <person name="Wu L."/>
            <person name="Ma J."/>
        </authorList>
    </citation>
    <scope>NUCLEOTIDE SEQUENCE [LARGE SCALE GENOMIC DNA]</scope>
    <source>
        <strain evidence="9">JCM 17137</strain>
    </source>
</reference>
<keyword evidence="6" id="KW-0963">Cytoplasm</keyword>
<evidence type="ECO:0000313" key="9">
    <source>
        <dbReference type="Proteomes" id="UP001500908"/>
    </source>
</evidence>
<dbReference type="InterPro" id="IPR023865">
    <property type="entry name" value="Aliphatic_acid_kinase_CS"/>
</dbReference>
<feature type="binding site" evidence="6">
    <location>
        <position position="348"/>
    </location>
    <ligand>
        <name>Mg(2+)</name>
        <dbReference type="ChEBI" id="CHEBI:18420"/>
    </ligand>
</feature>
<evidence type="ECO:0000256" key="7">
    <source>
        <dbReference type="RuleBase" id="RU003835"/>
    </source>
</evidence>
<dbReference type="PANTHER" id="PTHR21060:SF15">
    <property type="entry name" value="ACETATE KINASE-RELATED"/>
    <property type="match status" value="1"/>
</dbReference>
<comment type="caution">
    <text evidence="8">The sequence shown here is derived from an EMBL/GenBank/DDBJ whole genome shotgun (WGS) entry which is preliminary data.</text>
</comment>
<sequence length="361" mass="38415">MRVLVANTGSSSVKLHLLGPANDLMASRDFDITDGRVDPEDVAAALAGLGEIDAVGHRIVHGGEKFHAPVLVDQQVIDHLGELTDLAPLHQPKALAALAALRRELPRTPQVACFDTMFHATLAPEVTTYALPHHWRHRYGLRRYGFHGLSHAYAARRSQEMLGADPGRLVVAHLGAGASLSAVRHGRCVDTTMGFTPLEGLVMATRSGDVDPGLVLWLLDRHGLDLDELRAGLQWQGGLMGLTGTADMREVLERAGSGEAEAALGRDVYLHRLRAKIAAMAAALDGLDTLVYTGGVGQNAPQVRAGAAQRLGFLGVTIDVATNDSAAPDTEVTGAGARVRTLVIAAREDIQIADHVRDLLT</sequence>
<name>A0ABP7EWU8_9ACTN</name>
<dbReference type="InterPro" id="IPR000890">
    <property type="entry name" value="Aliphatic_acid_kin_short-chain"/>
</dbReference>
<evidence type="ECO:0000256" key="3">
    <source>
        <dbReference type="ARBA" id="ARBA00022741"/>
    </source>
</evidence>
<comment type="cofactor">
    <cofactor evidence="6">
        <name>Mg(2+)</name>
        <dbReference type="ChEBI" id="CHEBI:18420"/>
    </cofactor>
    <cofactor evidence="6">
        <name>Mn(2+)</name>
        <dbReference type="ChEBI" id="CHEBI:29035"/>
    </cofactor>
    <text evidence="6">Mg(2+). Can also accept Mn(2+).</text>
</comment>
<organism evidence="8 9">
    <name type="scientific">Salinactinospora qingdaonensis</name>
    <dbReference type="NCBI Taxonomy" id="702744"/>
    <lineage>
        <taxon>Bacteria</taxon>
        <taxon>Bacillati</taxon>
        <taxon>Actinomycetota</taxon>
        <taxon>Actinomycetes</taxon>
        <taxon>Streptosporangiales</taxon>
        <taxon>Nocardiopsidaceae</taxon>
        <taxon>Salinactinospora</taxon>
    </lineage>
</organism>
<dbReference type="InterPro" id="IPR043129">
    <property type="entry name" value="ATPase_NBD"/>
</dbReference>
<comment type="subcellular location">
    <subcellularLocation>
        <location evidence="6">Cytoplasm</location>
    </subcellularLocation>
</comment>
<keyword evidence="6" id="KW-0460">Magnesium</keyword>
<evidence type="ECO:0000256" key="6">
    <source>
        <dbReference type="HAMAP-Rule" id="MF_00020"/>
    </source>
</evidence>
<comment type="catalytic activity">
    <reaction evidence="6">
        <text>acetate + ATP = acetyl phosphate + ADP</text>
        <dbReference type="Rhea" id="RHEA:11352"/>
        <dbReference type="ChEBI" id="CHEBI:22191"/>
        <dbReference type="ChEBI" id="CHEBI:30089"/>
        <dbReference type="ChEBI" id="CHEBI:30616"/>
        <dbReference type="ChEBI" id="CHEBI:456216"/>
        <dbReference type="EC" id="2.7.2.1"/>
    </reaction>
</comment>
<feature type="active site" description="Proton donor/acceptor" evidence="6">
    <location>
        <position position="115"/>
    </location>
</feature>
<dbReference type="PRINTS" id="PR00471">
    <property type="entry name" value="ACETATEKNASE"/>
</dbReference>
<feature type="binding site" evidence="6">
    <location>
        <position position="14"/>
    </location>
    <ligand>
        <name>ATP</name>
        <dbReference type="ChEBI" id="CHEBI:30616"/>
    </ligand>
</feature>
<evidence type="ECO:0000313" key="8">
    <source>
        <dbReference type="EMBL" id="GAA3725443.1"/>
    </source>
</evidence>
<comment type="subunit">
    <text evidence="6">Homodimer.</text>
</comment>
<comment type="pathway">
    <text evidence="6">Metabolic intermediate biosynthesis; acetyl-CoA biosynthesis; acetyl-CoA from acetate: step 1/2.</text>
</comment>
<dbReference type="PANTHER" id="PTHR21060">
    <property type="entry name" value="ACETATE KINASE"/>
    <property type="match status" value="1"/>
</dbReference>
<feature type="binding site" evidence="6">
    <location>
        <position position="7"/>
    </location>
    <ligand>
        <name>Mg(2+)</name>
        <dbReference type="ChEBI" id="CHEBI:18420"/>
    </ligand>
</feature>
<protein>
    <recommendedName>
        <fullName evidence="6">Acetate kinase</fullName>
        <ecNumber evidence="6">2.7.2.1</ecNumber>
    </recommendedName>
    <alternativeName>
        <fullName evidence="6">Acetokinase</fullName>
    </alternativeName>
</protein>
<dbReference type="HAMAP" id="MF_00020">
    <property type="entry name" value="Acetate_kinase"/>
    <property type="match status" value="1"/>
</dbReference>
<feature type="binding site" evidence="6">
    <location>
        <position position="58"/>
    </location>
    <ligand>
        <name>substrate</name>
    </ligand>
</feature>
<comment type="caution">
    <text evidence="6">Lacks conserved residue(s) required for the propagation of feature annotation.</text>
</comment>
<dbReference type="NCBIfam" id="TIGR00016">
    <property type="entry name" value="ackA"/>
    <property type="match status" value="1"/>
</dbReference>